<dbReference type="EMBL" id="LUCH01000738">
    <property type="protein sequence ID" value="KAF5404422.1"/>
    <property type="molecule type" value="Genomic_DNA"/>
</dbReference>
<sequence length="67" mass="7690">MHNSVEIKHGALKLQIILHKSQEIEYWIEKVDQNPVNFIPPPKELRSAIGAELDETTIAGERWTVKV</sequence>
<dbReference type="AlphaFoldDB" id="A0A8J4X2F9"/>
<keyword evidence="2" id="KW-1185">Reference proteome</keyword>
<dbReference type="Proteomes" id="UP000748531">
    <property type="component" value="Unassembled WGS sequence"/>
</dbReference>
<evidence type="ECO:0000313" key="1">
    <source>
        <dbReference type="EMBL" id="KAF5404422.1"/>
    </source>
</evidence>
<accession>A0A8J4X2F9</accession>
<evidence type="ECO:0000313" key="2">
    <source>
        <dbReference type="Proteomes" id="UP000748531"/>
    </source>
</evidence>
<gene>
    <name evidence="1" type="ORF">PHET_01919</name>
</gene>
<proteinExistence type="predicted"/>
<name>A0A8J4X2F9_9TREM</name>
<protein>
    <submittedName>
        <fullName evidence="1">Uncharacterized protein</fullName>
    </submittedName>
</protein>
<comment type="caution">
    <text evidence="1">The sequence shown here is derived from an EMBL/GenBank/DDBJ whole genome shotgun (WGS) entry which is preliminary data.</text>
</comment>
<reference evidence="1" key="1">
    <citation type="submission" date="2019-05" db="EMBL/GenBank/DDBJ databases">
        <title>Annotation for the trematode Paragonimus heterotremus.</title>
        <authorList>
            <person name="Choi Y.-J."/>
        </authorList>
    </citation>
    <scope>NUCLEOTIDE SEQUENCE</scope>
    <source>
        <strain evidence="1">LC</strain>
    </source>
</reference>
<organism evidence="1 2">
    <name type="scientific">Paragonimus heterotremus</name>
    <dbReference type="NCBI Taxonomy" id="100268"/>
    <lineage>
        <taxon>Eukaryota</taxon>
        <taxon>Metazoa</taxon>
        <taxon>Spiralia</taxon>
        <taxon>Lophotrochozoa</taxon>
        <taxon>Platyhelminthes</taxon>
        <taxon>Trematoda</taxon>
        <taxon>Digenea</taxon>
        <taxon>Plagiorchiida</taxon>
        <taxon>Troglotremata</taxon>
        <taxon>Troglotrematidae</taxon>
        <taxon>Paragonimus</taxon>
    </lineage>
</organism>